<proteinExistence type="inferred from homology"/>
<comment type="subunit">
    <text evidence="6">Part of the 50S ribosomal subunit. Contacts protein L29, and trigger factor when it is bound to the ribosome.</text>
</comment>
<evidence type="ECO:0000256" key="5">
    <source>
        <dbReference type="ARBA" id="ARBA00023274"/>
    </source>
</evidence>
<evidence type="ECO:0000256" key="6">
    <source>
        <dbReference type="HAMAP-Rule" id="MF_01369"/>
    </source>
</evidence>
<accession>A0A6J4VI18</accession>
<keyword evidence="4 6" id="KW-0689">Ribosomal protein</keyword>
<dbReference type="InterPro" id="IPR012678">
    <property type="entry name" value="Ribosomal_uL23/eL15/eS24_sf"/>
</dbReference>
<evidence type="ECO:0000313" key="7">
    <source>
        <dbReference type="EMBL" id="CAA9579865.1"/>
    </source>
</evidence>
<dbReference type="GO" id="GO:0019843">
    <property type="term" value="F:rRNA binding"/>
    <property type="evidence" value="ECO:0007669"/>
    <property type="project" value="UniProtKB-UniRule"/>
</dbReference>
<dbReference type="InterPro" id="IPR012677">
    <property type="entry name" value="Nucleotide-bd_a/b_plait_sf"/>
</dbReference>
<keyword evidence="3 6" id="KW-0694">RNA-binding</keyword>
<dbReference type="NCBIfam" id="NF004363">
    <property type="entry name" value="PRK05738.2-4"/>
    <property type="match status" value="1"/>
</dbReference>
<reference evidence="7" key="1">
    <citation type="submission" date="2020-02" db="EMBL/GenBank/DDBJ databases">
        <authorList>
            <person name="Meier V. D."/>
        </authorList>
    </citation>
    <scope>NUCLEOTIDE SEQUENCE</scope>
    <source>
        <strain evidence="7">AVDCRST_MAG59</strain>
    </source>
</reference>
<dbReference type="GO" id="GO:0003735">
    <property type="term" value="F:structural constituent of ribosome"/>
    <property type="evidence" value="ECO:0007669"/>
    <property type="project" value="InterPro"/>
</dbReference>
<dbReference type="SUPFAM" id="SSF54189">
    <property type="entry name" value="Ribosomal proteins S24e, L23 and L15e"/>
    <property type="match status" value="1"/>
</dbReference>
<evidence type="ECO:0000256" key="2">
    <source>
        <dbReference type="ARBA" id="ARBA00022730"/>
    </source>
</evidence>
<dbReference type="FunFam" id="3.30.70.330:FF:000001">
    <property type="entry name" value="50S ribosomal protein L23"/>
    <property type="match status" value="1"/>
</dbReference>
<dbReference type="HAMAP" id="MF_01369_B">
    <property type="entry name" value="Ribosomal_uL23_B"/>
    <property type="match status" value="1"/>
</dbReference>
<protein>
    <recommendedName>
        <fullName evidence="6">Large ribosomal subunit protein uL23</fullName>
    </recommendedName>
</protein>
<evidence type="ECO:0000256" key="4">
    <source>
        <dbReference type="ARBA" id="ARBA00022980"/>
    </source>
</evidence>
<dbReference type="Gene3D" id="3.30.70.330">
    <property type="match status" value="1"/>
</dbReference>
<comment type="similarity">
    <text evidence="1 6">Belongs to the universal ribosomal protein uL23 family.</text>
</comment>
<dbReference type="Pfam" id="PF00276">
    <property type="entry name" value="Ribosomal_L23"/>
    <property type="match status" value="1"/>
</dbReference>
<sequence>MAALAVDDVIRRPVITEKNTLLMESDQYTFEVAIVANKIQIREAVEKLFNVRVKAVNTLIVKAKPKSRAIRRGRGRVHGHESSWKKAIVTLYPGQRIDIFEQV</sequence>
<keyword evidence="5 6" id="KW-0687">Ribonucleoprotein</keyword>
<dbReference type="GO" id="GO:1990904">
    <property type="term" value="C:ribonucleoprotein complex"/>
    <property type="evidence" value="ECO:0007669"/>
    <property type="project" value="UniProtKB-KW"/>
</dbReference>
<name>A0A6J4VI18_9BACT</name>
<dbReference type="AlphaFoldDB" id="A0A6J4VI18"/>
<evidence type="ECO:0000256" key="1">
    <source>
        <dbReference type="ARBA" id="ARBA00006700"/>
    </source>
</evidence>
<organism evidence="7">
    <name type="scientific">uncultured Thermomicrobiales bacterium</name>
    <dbReference type="NCBI Taxonomy" id="1645740"/>
    <lineage>
        <taxon>Bacteria</taxon>
        <taxon>Pseudomonadati</taxon>
        <taxon>Thermomicrobiota</taxon>
        <taxon>Thermomicrobia</taxon>
        <taxon>Thermomicrobiales</taxon>
        <taxon>environmental samples</taxon>
    </lineage>
</organism>
<dbReference type="GO" id="GO:0006412">
    <property type="term" value="P:translation"/>
    <property type="evidence" value="ECO:0007669"/>
    <property type="project" value="UniProtKB-UniRule"/>
</dbReference>
<gene>
    <name evidence="6" type="primary">rplW</name>
    <name evidence="7" type="ORF">AVDCRST_MAG59-4587</name>
</gene>
<keyword evidence="2 6" id="KW-0699">rRNA-binding</keyword>
<evidence type="ECO:0000256" key="3">
    <source>
        <dbReference type="ARBA" id="ARBA00022884"/>
    </source>
</evidence>
<dbReference type="PANTHER" id="PTHR11620">
    <property type="entry name" value="60S RIBOSOMAL PROTEIN L23A"/>
    <property type="match status" value="1"/>
</dbReference>
<comment type="function">
    <text evidence="6">One of the early assembly proteins it binds 23S rRNA. One of the proteins that surrounds the polypeptide exit tunnel on the outside of the ribosome. Forms the main docking site for trigger factor binding to the ribosome.</text>
</comment>
<dbReference type="GO" id="GO:0005840">
    <property type="term" value="C:ribosome"/>
    <property type="evidence" value="ECO:0007669"/>
    <property type="project" value="UniProtKB-KW"/>
</dbReference>
<dbReference type="EMBL" id="CADCWF010000337">
    <property type="protein sequence ID" value="CAA9579865.1"/>
    <property type="molecule type" value="Genomic_DNA"/>
</dbReference>
<dbReference type="InterPro" id="IPR013025">
    <property type="entry name" value="Ribosomal_uL23-like"/>
</dbReference>